<dbReference type="Proteomes" id="UP000193411">
    <property type="component" value="Unassembled WGS sequence"/>
</dbReference>
<gene>
    <name evidence="1" type="ORF">BCR44DRAFT_1291020</name>
</gene>
<dbReference type="AlphaFoldDB" id="A0A1Y2H9P3"/>
<proteinExistence type="predicted"/>
<evidence type="ECO:0000313" key="1">
    <source>
        <dbReference type="EMBL" id="ORZ30651.1"/>
    </source>
</evidence>
<evidence type="ECO:0000313" key="2">
    <source>
        <dbReference type="Proteomes" id="UP000193411"/>
    </source>
</evidence>
<keyword evidence="2" id="KW-1185">Reference proteome</keyword>
<accession>A0A1Y2H9P3</accession>
<comment type="caution">
    <text evidence="1">The sequence shown here is derived from an EMBL/GenBank/DDBJ whole genome shotgun (WGS) entry which is preliminary data.</text>
</comment>
<protein>
    <submittedName>
        <fullName evidence="1">Uncharacterized protein</fullName>
    </submittedName>
</protein>
<dbReference type="EMBL" id="MCFL01000077">
    <property type="protein sequence ID" value="ORZ30651.1"/>
    <property type="molecule type" value="Genomic_DNA"/>
</dbReference>
<sequence length="153" mass="16046">MREMYCLGILDPLGRRLGAELRGIVARADVIQLEFGHVVRGGLGALLGEALAEQLDLGKRRLCEITLSGDSSKLILGGASLWAGLRDGTLAAGDVGVNPVDGSAVLVGRERDFADDNELGAGEDKVTTMRDVLLAGSAHQVESSSSDESSWGR</sequence>
<organism evidence="1 2">
    <name type="scientific">Catenaria anguillulae PL171</name>
    <dbReference type="NCBI Taxonomy" id="765915"/>
    <lineage>
        <taxon>Eukaryota</taxon>
        <taxon>Fungi</taxon>
        <taxon>Fungi incertae sedis</taxon>
        <taxon>Blastocladiomycota</taxon>
        <taxon>Blastocladiomycetes</taxon>
        <taxon>Blastocladiales</taxon>
        <taxon>Catenariaceae</taxon>
        <taxon>Catenaria</taxon>
    </lineage>
</organism>
<reference evidence="1 2" key="1">
    <citation type="submission" date="2016-07" db="EMBL/GenBank/DDBJ databases">
        <title>Pervasive Adenine N6-methylation of Active Genes in Fungi.</title>
        <authorList>
            <consortium name="DOE Joint Genome Institute"/>
            <person name="Mondo S.J."/>
            <person name="Dannebaum R.O."/>
            <person name="Kuo R.C."/>
            <person name="Labutti K."/>
            <person name="Haridas S."/>
            <person name="Kuo A."/>
            <person name="Salamov A."/>
            <person name="Ahrendt S.R."/>
            <person name="Lipzen A."/>
            <person name="Sullivan W."/>
            <person name="Andreopoulos W.B."/>
            <person name="Clum A."/>
            <person name="Lindquist E."/>
            <person name="Daum C."/>
            <person name="Ramamoorthy G.K."/>
            <person name="Gryganskyi A."/>
            <person name="Culley D."/>
            <person name="Magnuson J.K."/>
            <person name="James T.Y."/>
            <person name="O'Malley M.A."/>
            <person name="Stajich J.E."/>
            <person name="Spatafora J.W."/>
            <person name="Visel A."/>
            <person name="Grigoriev I.V."/>
        </authorList>
    </citation>
    <scope>NUCLEOTIDE SEQUENCE [LARGE SCALE GENOMIC DNA]</scope>
    <source>
        <strain evidence="1 2">PL171</strain>
    </source>
</reference>
<name>A0A1Y2H9P3_9FUNG</name>